<dbReference type="EMBL" id="CP045929">
    <property type="protein sequence ID" value="QGK72465.1"/>
    <property type="molecule type" value="Genomic_DNA"/>
</dbReference>
<evidence type="ECO:0000313" key="3">
    <source>
        <dbReference type="Proteomes" id="UP000371041"/>
    </source>
</evidence>
<gene>
    <name evidence="2" type="ORF">GIY23_21210</name>
</gene>
<dbReference type="PROSITE" id="PS51819">
    <property type="entry name" value="VOC"/>
    <property type="match status" value="1"/>
</dbReference>
<dbReference type="PANTHER" id="PTHR36503">
    <property type="entry name" value="BLR2520 PROTEIN"/>
    <property type="match status" value="1"/>
</dbReference>
<dbReference type="InterPro" id="IPR037523">
    <property type="entry name" value="VOC_core"/>
</dbReference>
<organism evidence="2 3">
    <name type="scientific">Allosaccharopolyspora coralli</name>
    <dbReference type="NCBI Taxonomy" id="2665642"/>
    <lineage>
        <taxon>Bacteria</taxon>
        <taxon>Bacillati</taxon>
        <taxon>Actinomycetota</taxon>
        <taxon>Actinomycetes</taxon>
        <taxon>Pseudonocardiales</taxon>
        <taxon>Pseudonocardiaceae</taxon>
        <taxon>Allosaccharopolyspora</taxon>
    </lineage>
</organism>
<keyword evidence="3" id="KW-1185">Reference proteome</keyword>
<dbReference type="SUPFAM" id="SSF54593">
    <property type="entry name" value="Glyoxalase/Bleomycin resistance protein/Dihydroxybiphenyl dioxygenase"/>
    <property type="match status" value="1"/>
</dbReference>
<dbReference type="PANTHER" id="PTHR36503:SF2">
    <property type="entry name" value="BLR2408 PROTEIN"/>
    <property type="match status" value="1"/>
</dbReference>
<dbReference type="Proteomes" id="UP000371041">
    <property type="component" value="Chromosome"/>
</dbReference>
<dbReference type="KEGG" id="sace:GIY23_21210"/>
<accession>A0A5Q3QLQ3</accession>
<evidence type="ECO:0000259" key="1">
    <source>
        <dbReference type="PROSITE" id="PS51819"/>
    </source>
</evidence>
<dbReference type="Pfam" id="PF00903">
    <property type="entry name" value="Glyoxalase"/>
    <property type="match status" value="1"/>
</dbReference>
<name>A0A5Q3QLQ3_9PSEU</name>
<dbReference type="InterPro" id="IPR029068">
    <property type="entry name" value="Glyas_Bleomycin-R_OHBP_Dase"/>
</dbReference>
<dbReference type="AlphaFoldDB" id="A0A5Q3QLQ3"/>
<evidence type="ECO:0000313" key="2">
    <source>
        <dbReference type="EMBL" id="QGK72465.1"/>
    </source>
</evidence>
<dbReference type="Gene3D" id="3.10.180.10">
    <property type="entry name" value="2,3-Dihydroxybiphenyl 1,2-Dioxygenase, domain 1"/>
    <property type="match status" value="1"/>
</dbReference>
<dbReference type="InterPro" id="IPR004360">
    <property type="entry name" value="Glyas_Fos-R_dOase_dom"/>
</dbReference>
<proteinExistence type="predicted"/>
<sequence length="129" mass="14083">MMAMLFLNLPVKDLPASREFFGKLGFAFNDDFSDDRAASLVLGSDAHVMLLTEEFFATFTGKSLADAAKTTEMIAAIGVDTRQRVDEIVDTALAAGGQASQETSEQEGMYGRSFQDLDGHLWEVVYMGN</sequence>
<feature type="domain" description="VOC" evidence="1">
    <location>
        <begin position="3"/>
        <end position="127"/>
    </location>
</feature>
<reference evidence="3" key="1">
    <citation type="submission" date="2019-11" db="EMBL/GenBank/DDBJ databases">
        <title>The complete genome sequence of Saccharopolyspora sp. E2A.</title>
        <authorList>
            <person name="Zhang G."/>
        </authorList>
    </citation>
    <scope>NUCLEOTIDE SEQUENCE [LARGE SCALE GENOMIC DNA]</scope>
    <source>
        <strain evidence="3">E2A</strain>
    </source>
</reference>
<protein>
    <submittedName>
        <fullName evidence="2">Glyoxalase</fullName>
    </submittedName>
</protein>